<gene>
    <name evidence="5" type="primary">FMP27</name>
    <name evidence="5" type="ORF">SLS58_001782</name>
</gene>
<evidence type="ECO:0000313" key="6">
    <source>
        <dbReference type="Proteomes" id="UP001521184"/>
    </source>
</evidence>
<dbReference type="SMART" id="SM01216">
    <property type="entry name" value="Fmp27_WPPW"/>
    <property type="match status" value="1"/>
</dbReference>
<feature type="region of interest" description="Disordered" evidence="1">
    <location>
        <begin position="1070"/>
        <end position="1127"/>
    </location>
</feature>
<evidence type="ECO:0000259" key="4">
    <source>
        <dbReference type="SMART" id="SM01216"/>
    </source>
</evidence>
<dbReference type="SMART" id="SM01215">
    <property type="entry name" value="Fmp27_SW"/>
    <property type="match status" value="1"/>
</dbReference>
<feature type="compositionally biased region" description="Basic and acidic residues" evidence="1">
    <location>
        <begin position="108"/>
        <end position="124"/>
    </location>
</feature>
<feature type="region of interest" description="Disordered" evidence="1">
    <location>
        <begin position="2975"/>
        <end position="2999"/>
    </location>
</feature>
<evidence type="ECO:0000256" key="1">
    <source>
        <dbReference type="SAM" id="MobiDB-lite"/>
    </source>
</evidence>
<feature type="region of interest" description="Disordered" evidence="1">
    <location>
        <begin position="90"/>
        <end position="132"/>
    </location>
</feature>
<feature type="compositionally biased region" description="Low complexity" evidence="1">
    <location>
        <begin position="2537"/>
        <end position="2547"/>
    </location>
</feature>
<feature type="compositionally biased region" description="Polar residues" evidence="1">
    <location>
        <begin position="2846"/>
        <end position="2878"/>
    </location>
</feature>
<name>A0ABR3U1M2_9PEZI</name>
<feature type="region of interest" description="Disordered" evidence="1">
    <location>
        <begin position="2634"/>
        <end position="2696"/>
    </location>
</feature>
<feature type="domain" description="FMP27 SW motif-containing RBG unit" evidence="3">
    <location>
        <begin position="1144"/>
        <end position="1246"/>
    </location>
</feature>
<evidence type="ECO:0000313" key="5">
    <source>
        <dbReference type="EMBL" id="KAL1649208.1"/>
    </source>
</evidence>
<organism evidence="5 6">
    <name type="scientific">Diplodia intermedia</name>
    <dbReference type="NCBI Taxonomy" id="856260"/>
    <lineage>
        <taxon>Eukaryota</taxon>
        <taxon>Fungi</taxon>
        <taxon>Dikarya</taxon>
        <taxon>Ascomycota</taxon>
        <taxon>Pezizomycotina</taxon>
        <taxon>Dothideomycetes</taxon>
        <taxon>Dothideomycetes incertae sedis</taxon>
        <taxon>Botryosphaeriales</taxon>
        <taxon>Botryosphaeriaceae</taxon>
        <taxon>Diplodia</taxon>
    </lineage>
</organism>
<sequence length="2999" mass="335522">MATTLSFLSGLLVLLYLSTFVVFALLRIVTGISIQRLGWYGLRRISFTPKDGIRLDLRGLRISLHRPTFAQPTYVSLVLEELKVSVDLNKLGPAPPKSKPHTNGSLAHTKEGGKASEGSRGDFRKGHKRSRTWQQLTETKERIKKLHRKLDWIRLFDVVATSSSLVIQDVGTVQVAQFTAAVDTRRKMVDRSRLFQHRRAKSEHQTPAEWMFTVRNILFSPEGQESTEILDHLTLNVHGLLYKELDGLRDATIALKLGRLNVPFDDIHTCLERVKEKKKTDASHEAAGTGAGYSFNDVMEELERPGSRDEEIVQTVSDSKEFVSSLLRGIQEIQFAVSFFGLTKRIRDGSTKESPVYLNMSMKEFGFDLLRLDPRSPAHLMYFAPHDIAHQALIAAIAISVGIDHGQDHPERLLYIPMATMTLKTTLPSKTIQIDRERDVTERNTNILFANFVVTSPSLDLDPRHLPLILALLQSSDRKKAARPGPHDKQHIASRLLPKANIKFSVHEPVIRVTLPPMQTDKKENGEFDLLISNMSSVSLDLESSHSAGGDLHYSLASFFRLASHELYYQTAAGERHNLLATDATELKVQLDASPEVSVVVGLNFETFSIFMVRPEISEGVRQIVAQLRTYEASKAGRSSSKNKPNFLRKLPKWLTHFQVQGADFNVEVAGIDHDVSENSRGCALHLDSWTAEYKADKTEDAGSRISRRRMTSRTVPTESQLRATSPSSPPLSPAPRKRNLTETDGRRLAIHVTGLEGFVIESSDSREEESFLKLPRFEVAFTTSTDIQGPVFHVNSFAKSLFVHYSLYRHFAIGVAVMVLQRAFVKQYADRTFAAPAPEAPQTHRRHLTVPDTEAADTVQGVPTTPSKPEIVTLDFRVAFIQAKATMPGDPPLMLQIQGFDAGRHRWASPFVRAKMFRLYTGAPGLKKIWARMVSIKALRVDLRSSRRKTGTTITEEKSIDVATEAVRIAVPHQLVVHHVFDNITNTIKTVEQLHHRFKTQSNEYVLDKPPEGPKKVPRISIRSQALLFEIEEGGFEWKLGTIFRLGMLEQRQRLAREEAFEIKARKLAESDKRRGNTSQRARSAHPRGRSAQRRGGPDVGRKSQSADREPRITSPTARGRGMRYDVDGTAELDDSARIHIEQARDKLNKLHAQSWKRRIDQGMQFQNAAVKDIRSMFWGIDDMPEEPEQTETILAIPQRPALLAFLVSDLNFIVDKPSFPMSELPAYLNRIGKGMPTDMEYSLLIPMNVQINLGEARLTLRDYPLPFVHVPAIRTGQSTRLPSLSLKTDFVIAEEYRDRESSRLLDVEVVPPEILESGEKSGGFAVSVRRTIAPVKTYSDMKVEVNTNYPTRITWGTSYQPAIQDMMQVIEGFSKAAMDPSDKVGFWDKIRLSFHSKINIAWKGDGDVHVILKGSRDPYKVTGDGAGFTLCLRNDVQLNICQEDDPKKFLTVDSGTAILAVPDLSHYARMVEQEESDSESIVSGSSFKQGASFRKTAMKLSGNVRVMIGLVFEREEDGKRSFDFGPHYNVILKHPDYAKPFEGNEYDAFRGFRSHHIHMSVAIAAPHDRDWSVANTKASPNYNSVHLTPRFFSHFYSWWSLFSGAMSLPVRQGPLWPGVEKSGKKFGRHLATIKYSILLSPLYMSHVYKHKDPDDYGKSVVSATGLKVRLDSFMVDIHQRREEFRTSAQTANKPATTTGMRINQVQLDFISADIRAVAATISGTEQSDIEEATEDTLASYQNSHDPQVDLSKFTIPDNDLSWIDMDDFVELDWILPSESNPETKILPLAFAPRFTYFRQTDHQDNISGDPHRSSSFGNEPTHYCVMSKQNDPRRVQCNLISDRLKTVCEQIEQSQRDIGEQQLRILRSTSENDWELEERLAVYQHHDDNLKRKRDILKSMHSSLVSRLERDDRSAVPRSEGEDQYLEAPEMYDATDKDTKGVDSTPLADYISDFNNRFVIHNAQVKWNNALRNIILRYIHQVSQRRGFVYYMSRRAVKFILDIVEEQNKADEPPESPGARPRTMSTPLSPQADDDVDVRDRIQQLLEDGKKFVNANDSEMGNEETQKPNADNANEDIAQEFTAQNAYHVRLIAPQIQLQSEKNPKSAVLVAAKGMQLKVIEVMDKDNVEDDVSGLVQRRFSAAMDSLQIFVTSTKTFSTEYLHMYSGNRYGAAAGSSWPPWVPFEVMFEFDTNPYGFSRVVQRTSASLRYDKYNTLRLKYNEDVSGDDSGNAHCVDSAESRVDHLWVEFPHVRAVCDSMQYYAVYIIVLDLLLYSEPLERQRSEKLEKIMLASDFSDLDGAPELVVSLQERIHQLEEIKNRFQIHEQYLDREGWKNRIELERLLSENEEELFFMMKAITTSQRKSDDRAAEASQPTGLLRYLITASEIVWHLVREGSESLAEVQLGNASFDRTDNSDGSNLNSLEVERIHGLNLLPEAVYPEMIAPYLDEKANVADGRDTKMLRVHWYMLEAIAGIPVMDHFEVNIFPLKVQLEREIGKKLFEYIFPGVGSNAFENGDFSPFMVKQTPPGEEGENGTSAAAAAGGEAEGESPIGQASPEVPSGTYSHRASIDGSGPGALELRLQPTLALPDEKRPKSSSGLSARKGKEGGGLDFGAFKMFDASSRTGTSLFRNLHSSAGPKDTSDTLTIASARPSSRRSSATKLSGMNDEKAKNRFAMTRAPSSNRKERSQADDISQMMKRASNYMTFAYIKIPSMVLCLSYKGKGNRNFEDIHDLVFRMPTIEYRNKTWSNLDLAMALKKDVIRALVSHTGAILNNKFSHHRPKDKGRFKQITNPSILLNTGGGGGGGGDTASLMTTNSDKDSSRDRSPGDTASSAPDEPRRSFTSGRDSTLSHADSFGSSSARSVTGTTWTPSGEKSFGGGNGNLSASGNRFGAGASLDDHSSVAGSFADELSQVDDRDTASIRHGPNTLHRAITAMSSRSREKDADVEAEEVNRMKSRMLFGKKFVRAMGGGGGGQHGGGGGGAGGGGAGASGK</sequence>
<feature type="compositionally biased region" description="Basic and acidic residues" evidence="1">
    <location>
        <begin position="1097"/>
        <end position="1113"/>
    </location>
</feature>
<dbReference type="SMART" id="SM01214">
    <property type="entry name" value="Fmp27_GFWDK"/>
    <property type="match status" value="1"/>
</dbReference>
<feature type="compositionally biased region" description="Low complexity" evidence="1">
    <location>
        <begin position="2652"/>
        <end position="2663"/>
    </location>
</feature>
<keyword evidence="6" id="KW-1185">Reference proteome</keyword>
<feature type="compositionally biased region" description="Basic and acidic residues" evidence="1">
    <location>
        <begin position="1910"/>
        <end position="1923"/>
    </location>
</feature>
<dbReference type="InterPro" id="IPR019441">
    <property type="entry name" value="FMP27/BLTP2/Hobbit_GFWDK_RBG"/>
</dbReference>
<comment type="caution">
    <text evidence="5">The sequence shown here is derived from an EMBL/GenBank/DDBJ whole genome shotgun (WGS) entry which is preliminary data.</text>
</comment>
<dbReference type="InterPro" id="IPR019449">
    <property type="entry name" value="FMP27_WPPW_RBG"/>
</dbReference>
<dbReference type="InterPro" id="IPR045167">
    <property type="entry name" value="Hobbit"/>
</dbReference>
<feature type="region of interest" description="Disordered" evidence="1">
    <location>
        <begin position="1910"/>
        <end position="1942"/>
    </location>
</feature>
<feature type="domain" description="FMP27 WPPW motif-containing RBG unit" evidence="4">
    <location>
        <begin position="1667"/>
        <end position="2189"/>
    </location>
</feature>
<dbReference type="Pfam" id="PF10344">
    <property type="entry name" value="Hobbit"/>
    <property type="match status" value="1"/>
</dbReference>
<feature type="region of interest" description="Disordered" evidence="1">
    <location>
        <begin position="2010"/>
        <end position="2038"/>
    </location>
</feature>
<reference evidence="5 6" key="1">
    <citation type="journal article" date="2023" name="Plant Dis.">
        <title>First Report of Diplodia intermedia Causing Canker and Dieback Diseases on Apple Trees in Canada.</title>
        <authorList>
            <person name="Ellouze W."/>
            <person name="Ilyukhin E."/>
            <person name="Sulman M."/>
            <person name="Ali S."/>
        </authorList>
    </citation>
    <scope>NUCLEOTIDE SEQUENCE [LARGE SCALE GENOMIC DNA]</scope>
    <source>
        <strain evidence="5 6">M45-28</strain>
    </source>
</reference>
<feature type="domain" description="FMP27/BLTP2/Hobbit GFWDK motif-containing RBG unit" evidence="2">
    <location>
        <begin position="1264"/>
        <end position="1423"/>
    </location>
</feature>
<dbReference type="Proteomes" id="UP001521184">
    <property type="component" value="Unassembled WGS sequence"/>
</dbReference>
<protein>
    <submittedName>
        <fullName evidence="5">Protein SABRE</fullName>
    </submittedName>
</protein>
<dbReference type="InterPro" id="IPR019415">
    <property type="entry name" value="FMP27_SW_RBG"/>
</dbReference>
<feature type="compositionally biased region" description="Gly residues" evidence="1">
    <location>
        <begin position="2804"/>
        <end position="2813"/>
    </location>
</feature>
<feature type="compositionally biased region" description="Basic residues" evidence="1">
    <location>
        <begin position="1084"/>
        <end position="1094"/>
    </location>
</feature>
<accession>A0ABR3U1M2</accession>
<dbReference type="PANTHER" id="PTHR15678">
    <property type="entry name" value="ANTIGEN MLAA-22-RELATED"/>
    <property type="match status" value="1"/>
</dbReference>
<dbReference type="PANTHER" id="PTHR15678:SF6">
    <property type="entry name" value="BRIDGE-LIKE LIPID TRANSFER PROTEIN FAMILY MEMBER 2"/>
    <property type="match status" value="1"/>
</dbReference>
<feature type="region of interest" description="Disordered" evidence="1">
    <location>
        <begin position="698"/>
        <end position="746"/>
    </location>
</feature>
<feature type="compositionally biased region" description="Polar residues" evidence="1">
    <location>
        <begin position="716"/>
        <end position="725"/>
    </location>
</feature>
<feature type="compositionally biased region" description="Basic residues" evidence="1">
    <location>
        <begin position="2781"/>
        <end position="2792"/>
    </location>
</feature>
<feature type="region of interest" description="Disordered" evidence="1">
    <location>
        <begin position="2780"/>
        <end position="2888"/>
    </location>
</feature>
<evidence type="ECO:0000259" key="3">
    <source>
        <dbReference type="SMART" id="SM01215"/>
    </source>
</evidence>
<dbReference type="EMBL" id="JAKEKT020000007">
    <property type="protein sequence ID" value="KAL1649208.1"/>
    <property type="molecule type" value="Genomic_DNA"/>
</dbReference>
<proteinExistence type="predicted"/>
<evidence type="ECO:0000259" key="2">
    <source>
        <dbReference type="SMART" id="SM01214"/>
    </source>
</evidence>
<feature type="region of interest" description="Disordered" evidence="1">
    <location>
        <begin position="2522"/>
        <end position="2610"/>
    </location>
</feature>
<feature type="compositionally biased region" description="Basic and acidic residues" evidence="1">
    <location>
        <begin position="2822"/>
        <end position="2832"/>
    </location>
</feature>